<gene>
    <name evidence="8" type="ORF">METZ01_LOCUS28862</name>
</gene>
<dbReference type="EMBL" id="UINC01001261">
    <property type="protein sequence ID" value="SUZ76008.1"/>
    <property type="molecule type" value="Genomic_DNA"/>
</dbReference>
<dbReference type="Gene3D" id="2.102.10.10">
    <property type="entry name" value="Rieske [2Fe-2S] iron-sulphur domain"/>
    <property type="match status" value="1"/>
</dbReference>
<protein>
    <recommendedName>
        <fullName evidence="7">Rieske domain-containing protein</fullName>
    </recommendedName>
</protein>
<keyword evidence="6" id="KW-0411">Iron-sulfur</keyword>
<accession>A0A381QAJ4</accession>
<dbReference type="Pfam" id="PF00355">
    <property type="entry name" value="Rieske"/>
    <property type="match status" value="1"/>
</dbReference>
<dbReference type="InterPro" id="IPR036922">
    <property type="entry name" value="Rieske_2Fe-2S_sf"/>
</dbReference>
<dbReference type="InterPro" id="IPR015879">
    <property type="entry name" value="Ring_hydroxy_dOase_asu_C_dom"/>
</dbReference>
<evidence type="ECO:0000256" key="5">
    <source>
        <dbReference type="ARBA" id="ARBA00023004"/>
    </source>
</evidence>
<dbReference type="Pfam" id="PF00848">
    <property type="entry name" value="Ring_hydroxyl_A"/>
    <property type="match status" value="1"/>
</dbReference>
<dbReference type="Gene3D" id="3.90.380.10">
    <property type="entry name" value="Naphthalene 1,2-dioxygenase Alpha Subunit, Chain A, domain 1"/>
    <property type="match status" value="2"/>
</dbReference>
<dbReference type="PRINTS" id="PR00090">
    <property type="entry name" value="RNGDIOXGNASE"/>
</dbReference>
<keyword evidence="5" id="KW-0408">Iron</keyword>
<evidence type="ECO:0000256" key="4">
    <source>
        <dbReference type="ARBA" id="ARBA00023002"/>
    </source>
</evidence>
<organism evidence="8">
    <name type="scientific">marine metagenome</name>
    <dbReference type="NCBI Taxonomy" id="408172"/>
    <lineage>
        <taxon>unclassified sequences</taxon>
        <taxon>metagenomes</taxon>
        <taxon>ecological metagenomes</taxon>
    </lineage>
</organism>
<reference evidence="8" key="1">
    <citation type="submission" date="2018-05" db="EMBL/GenBank/DDBJ databases">
        <authorList>
            <person name="Lanie J.A."/>
            <person name="Ng W.-L."/>
            <person name="Kazmierczak K.M."/>
            <person name="Andrzejewski T.M."/>
            <person name="Davidsen T.M."/>
            <person name="Wayne K.J."/>
            <person name="Tettelin H."/>
            <person name="Glass J.I."/>
            <person name="Rusch D."/>
            <person name="Podicherti R."/>
            <person name="Tsui H.-C.T."/>
            <person name="Winkler M.E."/>
        </authorList>
    </citation>
    <scope>NUCLEOTIDE SEQUENCE</scope>
</reference>
<evidence type="ECO:0000256" key="3">
    <source>
        <dbReference type="ARBA" id="ARBA00022723"/>
    </source>
</evidence>
<dbReference type="SUPFAM" id="SSF55961">
    <property type="entry name" value="Bet v1-like"/>
    <property type="match status" value="1"/>
</dbReference>
<keyword evidence="2" id="KW-0001">2Fe-2S</keyword>
<feature type="domain" description="Rieske" evidence="7">
    <location>
        <begin position="46"/>
        <end position="155"/>
    </location>
</feature>
<keyword evidence="3" id="KW-0479">Metal-binding</keyword>
<dbReference type="CDD" id="cd03469">
    <property type="entry name" value="Rieske_RO_Alpha_N"/>
    <property type="match status" value="1"/>
</dbReference>
<dbReference type="SUPFAM" id="SSF50022">
    <property type="entry name" value="ISP domain"/>
    <property type="match status" value="1"/>
</dbReference>
<proteinExistence type="predicted"/>
<evidence type="ECO:0000256" key="6">
    <source>
        <dbReference type="ARBA" id="ARBA00023014"/>
    </source>
</evidence>
<dbReference type="CDD" id="cd00680">
    <property type="entry name" value="RHO_alpha_C"/>
    <property type="match status" value="1"/>
</dbReference>
<evidence type="ECO:0000313" key="8">
    <source>
        <dbReference type="EMBL" id="SUZ76008.1"/>
    </source>
</evidence>
<evidence type="ECO:0000259" key="7">
    <source>
        <dbReference type="PROSITE" id="PS51296"/>
    </source>
</evidence>
<dbReference type="PROSITE" id="PS51296">
    <property type="entry name" value="RIESKE"/>
    <property type="match status" value="1"/>
</dbReference>
<dbReference type="InterPro" id="IPR001663">
    <property type="entry name" value="Rng_hydr_dOase-A"/>
</dbReference>
<dbReference type="GO" id="GO:0005506">
    <property type="term" value="F:iron ion binding"/>
    <property type="evidence" value="ECO:0007669"/>
    <property type="project" value="InterPro"/>
</dbReference>
<dbReference type="PANTHER" id="PTHR43756">
    <property type="entry name" value="CHOLINE MONOOXYGENASE, CHLOROPLASTIC"/>
    <property type="match status" value="1"/>
</dbReference>
<dbReference type="AlphaFoldDB" id="A0A381QAJ4"/>
<dbReference type="GO" id="GO:0016491">
    <property type="term" value="F:oxidoreductase activity"/>
    <property type="evidence" value="ECO:0007669"/>
    <property type="project" value="UniProtKB-KW"/>
</dbReference>
<feature type="non-terminal residue" evidence="8">
    <location>
        <position position="1"/>
    </location>
</feature>
<dbReference type="InterPro" id="IPR017941">
    <property type="entry name" value="Rieske_2Fe-2S"/>
</dbReference>
<dbReference type="GO" id="GO:0051537">
    <property type="term" value="F:2 iron, 2 sulfur cluster binding"/>
    <property type="evidence" value="ECO:0007669"/>
    <property type="project" value="UniProtKB-KW"/>
</dbReference>
<dbReference type="PANTHER" id="PTHR43756:SF5">
    <property type="entry name" value="CHOLINE MONOOXYGENASE, CHLOROPLASTIC"/>
    <property type="match status" value="1"/>
</dbReference>
<sequence length="382" mass="43139">VNDWSRPEAWENIRGDVATSTTLPPAAYTDSDYFFQERAAIFGGGWCGIAMVDDVSQGRVVVREIADTSVIVTRNNQGDLRCYRNSCSHRGTELVEDDGEIDNVLRCPYHRWTFDLDGTLISTPLFDTESIEDFDPNVFGLQEIRVGAFAGVIWASLNPDVPDLVDWFGDLGNRLAGYGLERYEVRRSVTVNVQADWKLLTENFQEYYHLAWVHPELAKVSKVDDHYRFQGPGRYCGQTTTPISAGDNDEWTTLQNGSGLSSSDAESGRHIALFPNVMLTLLPNHACTFLLEPIGPGESREHISWSSPHEPSPDDLDKLVDFWVLVNDQDIDICQKAQRGIERGRFKGGRLSPRFEEPLHRFYNMLADRFEGIDRCPKGDLD</sequence>
<comment type="cofactor">
    <cofactor evidence="1">
        <name>Fe cation</name>
        <dbReference type="ChEBI" id="CHEBI:24875"/>
    </cofactor>
</comment>
<evidence type="ECO:0000256" key="1">
    <source>
        <dbReference type="ARBA" id="ARBA00001962"/>
    </source>
</evidence>
<keyword evidence="4" id="KW-0560">Oxidoreductase</keyword>
<evidence type="ECO:0000256" key="2">
    <source>
        <dbReference type="ARBA" id="ARBA00022714"/>
    </source>
</evidence>
<name>A0A381QAJ4_9ZZZZ</name>